<comment type="similarity">
    <text evidence="1">Belongs to the ATP-dependent AMP-binding enzyme family.</text>
</comment>
<dbReference type="PANTHER" id="PTHR43201">
    <property type="entry name" value="ACYL-COA SYNTHETASE"/>
    <property type="match status" value="1"/>
</dbReference>
<proteinExistence type="inferred from homology"/>
<dbReference type="Pfam" id="PF00501">
    <property type="entry name" value="AMP-binding"/>
    <property type="match status" value="1"/>
</dbReference>
<evidence type="ECO:0000259" key="4">
    <source>
        <dbReference type="Pfam" id="PF13193"/>
    </source>
</evidence>
<dbReference type="Proteomes" id="UP000298860">
    <property type="component" value="Unassembled WGS sequence"/>
</dbReference>
<evidence type="ECO:0000256" key="2">
    <source>
        <dbReference type="ARBA" id="ARBA00022598"/>
    </source>
</evidence>
<organism evidence="5 6">
    <name type="scientific">Gandjariella thermophila</name>
    <dbReference type="NCBI Taxonomy" id="1931992"/>
    <lineage>
        <taxon>Bacteria</taxon>
        <taxon>Bacillati</taxon>
        <taxon>Actinomycetota</taxon>
        <taxon>Actinomycetes</taxon>
        <taxon>Pseudonocardiales</taxon>
        <taxon>Pseudonocardiaceae</taxon>
        <taxon>Gandjariella</taxon>
    </lineage>
</organism>
<reference evidence="6" key="1">
    <citation type="submission" date="2019-04" db="EMBL/GenBank/DDBJ databases">
        <title>Draft genome sequence of Pseudonocardiaceae bacterium SL3-2-4.</title>
        <authorList>
            <person name="Ningsih F."/>
            <person name="Yokota A."/>
            <person name="Sakai Y."/>
            <person name="Nanatani K."/>
            <person name="Yabe S."/>
            <person name="Oetari A."/>
            <person name="Sjamsuridzal W."/>
        </authorList>
    </citation>
    <scope>NUCLEOTIDE SEQUENCE [LARGE SCALE GENOMIC DNA]</scope>
    <source>
        <strain evidence="6">SL3-2-4</strain>
    </source>
</reference>
<dbReference type="SUPFAM" id="SSF56801">
    <property type="entry name" value="Acetyl-CoA synthetase-like"/>
    <property type="match status" value="1"/>
</dbReference>
<dbReference type="FunFam" id="3.30.300.30:FF:000008">
    <property type="entry name" value="2,3-dihydroxybenzoate-AMP ligase"/>
    <property type="match status" value="1"/>
</dbReference>
<feature type="domain" description="AMP-binding enzyme C-terminal" evidence="4">
    <location>
        <begin position="423"/>
        <end position="498"/>
    </location>
</feature>
<dbReference type="InterPro" id="IPR000873">
    <property type="entry name" value="AMP-dep_synth/lig_dom"/>
</dbReference>
<dbReference type="AlphaFoldDB" id="A0A4D4J4B9"/>
<evidence type="ECO:0000313" key="6">
    <source>
        <dbReference type="Proteomes" id="UP000298860"/>
    </source>
</evidence>
<dbReference type="InterPro" id="IPR042099">
    <property type="entry name" value="ANL_N_sf"/>
</dbReference>
<dbReference type="GO" id="GO:0006631">
    <property type="term" value="P:fatty acid metabolic process"/>
    <property type="evidence" value="ECO:0007669"/>
    <property type="project" value="TreeGrafter"/>
</dbReference>
<dbReference type="Gene3D" id="3.40.50.12780">
    <property type="entry name" value="N-terminal domain of ligase-like"/>
    <property type="match status" value="1"/>
</dbReference>
<keyword evidence="2" id="KW-0436">Ligase</keyword>
<dbReference type="InterPro" id="IPR025110">
    <property type="entry name" value="AMP-bd_C"/>
</dbReference>
<sequence length="507" mass="52592">MTDAGSAAARNVADLVRSAARRSPDQPALIEATSGRGYSWSEVDRAVDAEARRLAVRGAQPGDRVAVRLPNRPEFCVAALGALRAGCVAMPIGPGMTARETGRILTESGARLLVGETDPATGAAGVTVLDPPALDVGEQPEVAAGTGGEDLAVLVYTSGASGVPRGVMLSHRALLANLEQCAALRPAPVTAADRVLLALPLFHAYGLGPGLLQVCHAGACAVLLDRFEPAAALAAIERHLVTTVIGVPTMYRALLQLPTERLHAGLATVRLFTSGAAPLPPEVLDGIREVTGLGVYEGYGLSETGPVLTTTLAGGQPKPGSVGRPVPGVELRLVDAAGEPLEDLAELVDEDELGEEPGGTGLVSVRGRNLFSGYWPDGHGGPDADGWFSTGDVGYLDADGDLHLVDRLNDLIIVSGFNVYPREVEQVLCELPEVAEAAAVAVPDERTGESVKAVIVLRDGASLTEEAVVAHCAERLAKFKVPTAVEFASALPHTPTGKLARRRLRTA</sequence>
<dbReference type="Gene3D" id="3.30.300.30">
    <property type="match status" value="1"/>
</dbReference>
<dbReference type="Pfam" id="PF13193">
    <property type="entry name" value="AMP-binding_C"/>
    <property type="match status" value="1"/>
</dbReference>
<dbReference type="GO" id="GO:0031956">
    <property type="term" value="F:medium-chain fatty acid-CoA ligase activity"/>
    <property type="evidence" value="ECO:0007669"/>
    <property type="project" value="TreeGrafter"/>
</dbReference>
<keyword evidence="6" id="KW-1185">Reference proteome</keyword>
<dbReference type="InterPro" id="IPR045851">
    <property type="entry name" value="AMP-bd_C_sf"/>
</dbReference>
<evidence type="ECO:0000313" key="5">
    <source>
        <dbReference type="EMBL" id="GDY29469.1"/>
    </source>
</evidence>
<evidence type="ECO:0000256" key="1">
    <source>
        <dbReference type="ARBA" id="ARBA00006432"/>
    </source>
</evidence>
<name>A0A4D4J4B9_9PSEU</name>
<dbReference type="RefSeq" id="WP_137812624.1">
    <property type="nucleotide sequence ID" value="NZ_BJFL01000003.1"/>
</dbReference>
<accession>A0A4D4J4B9</accession>
<gene>
    <name evidence="5" type="primary">fadD_1</name>
    <name evidence="5" type="ORF">GTS_11020</name>
</gene>
<dbReference type="PANTHER" id="PTHR43201:SF5">
    <property type="entry name" value="MEDIUM-CHAIN ACYL-COA LIGASE ACSF2, MITOCHONDRIAL"/>
    <property type="match status" value="1"/>
</dbReference>
<evidence type="ECO:0000259" key="3">
    <source>
        <dbReference type="Pfam" id="PF00501"/>
    </source>
</evidence>
<dbReference type="OrthoDB" id="9803968at2"/>
<dbReference type="EMBL" id="BJFL01000003">
    <property type="protein sequence ID" value="GDY29469.1"/>
    <property type="molecule type" value="Genomic_DNA"/>
</dbReference>
<protein>
    <submittedName>
        <fullName evidence="5">Long-chain acyl-CoA synthetase</fullName>
    </submittedName>
</protein>
<feature type="domain" description="AMP-dependent synthetase/ligase" evidence="3">
    <location>
        <begin position="17"/>
        <end position="375"/>
    </location>
</feature>
<comment type="caution">
    <text evidence="5">The sequence shown here is derived from an EMBL/GenBank/DDBJ whole genome shotgun (WGS) entry which is preliminary data.</text>
</comment>